<feature type="region of interest" description="Disordered" evidence="3">
    <location>
        <begin position="1"/>
        <end position="39"/>
    </location>
</feature>
<dbReference type="SMART" id="SM00648">
    <property type="entry name" value="SWAP"/>
    <property type="match status" value="1"/>
</dbReference>
<accession>A0AAU9L297</accession>
<name>A0AAU9L297_9STRA</name>
<evidence type="ECO:0000259" key="4">
    <source>
        <dbReference type="PROSITE" id="PS50102"/>
    </source>
</evidence>
<dbReference type="AlphaFoldDB" id="A0AAU9L297"/>
<feature type="compositionally biased region" description="Basic residues" evidence="3">
    <location>
        <begin position="476"/>
        <end position="491"/>
    </location>
</feature>
<dbReference type="Gene3D" id="1.25.40.90">
    <property type="match status" value="1"/>
</dbReference>
<dbReference type="InterPro" id="IPR035967">
    <property type="entry name" value="SWAP/Surp_sf"/>
</dbReference>
<dbReference type="Gene3D" id="3.30.70.330">
    <property type="match status" value="1"/>
</dbReference>
<feature type="region of interest" description="Disordered" evidence="3">
    <location>
        <begin position="54"/>
        <end position="75"/>
    </location>
</feature>
<evidence type="ECO:0008006" key="9">
    <source>
        <dbReference type="Google" id="ProtNLM"/>
    </source>
</evidence>
<dbReference type="InterPro" id="IPR051485">
    <property type="entry name" value="SR-CTD_assoc_factor"/>
</dbReference>
<evidence type="ECO:0000313" key="8">
    <source>
        <dbReference type="Proteomes" id="UP001160483"/>
    </source>
</evidence>
<dbReference type="SMART" id="SM00582">
    <property type="entry name" value="RPR"/>
    <property type="match status" value="1"/>
</dbReference>
<feature type="compositionally biased region" description="Gly residues" evidence="3">
    <location>
        <begin position="1"/>
        <end position="11"/>
    </location>
</feature>
<evidence type="ECO:0000313" key="7">
    <source>
        <dbReference type="EMBL" id="CAH0478659.1"/>
    </source>
</evidence>
<evidence type="ECO:0000259" key="6">
    <source>
        <dbReference type="PROSITE" id="PS51391"/>
    </source>
</evidence>
<dbReference type="InterPro" id="IPR035979">
    <property type="entry name" value="RBD_domain_sf"/>
</dbReference>
<dbReference type="PROSITE" id="PS51391">
    <property type="entry name" value="CID"/>
    <property type="match status" value="1"/>
</dbReference>
<dbReference type="SUPFAM" id="SSF54928">
    <property type="entry name" value="RNA-binding domain, RBD"/>
    <property type="match status" value="1"/>
</dbReference>
<sequence length="890" mass="100676">MGQKRSGGGGLTKDVAPVKPSQPELPWGMETTEMQPSSLTSLTDDKLARFVLGHQKKTKFQKEREDREAKKRQADEEAAKIYATFVASFDNEDETKGKTFVRAAAQNNQVSTQHYDDVYRLKAKETKAFGLDSSFADKRASEITHKVADQMQHQNQVTMMQMPKKRRAIDEFLEEMKERGPAPVLMEGSSMAKGSFDNGNPDTTNLYVGNLAPTITEEVLEAEFGRYGQVYSVKIMWPRSEEERARKRNCGFVSFYERRDADDARINLDNKELEGQPMIVGWGKAVKIQPRECTPGVLLSSAVASATVTPDMSTVKQDSISSPSITIEMPNEEVKRRVDHLAHYVATDGLQFENAVRMREANNGDYDFLFKSQSATALYYRWRVYSFAMGDNEYSWRTTPFRMTDEGPVWIPPDVPTPSHRSSKRELTSRLSGWQKQSRSRSRSRSSKRTRRRSGSSHRSRSSSFSSDGDRDYQRSCRRRSRSRSRCHRGRSWSSDDTSLQTNSCRSRSRSRREYKRRGDSRHERSRQNRHVDDRSEQKVGATDENESLLTGQQIARARDMERGRERNRLSVKHYDEFKDLLGELTLERESVKKTMGFALDNSEAAVDLVNIILESFKSLTSSGVTLIGLLYVTSDILHNSSAAVKNASLFRTTFQDCLPEIMDTLRIVHKNIVGRMSANAMKEKVMNVLSAWESWSLFPPAVLLGLHASFLRKVEEDEYLVSHNLSINGIGEIDLERLRKTCRQSGIMAAGDAKRLIARLQWIKEFTSPATLSEPWQTVATKAPSTQPRHKIATSGGPKALTDDVTVRQNEESKSEDGSNSVDETNFDEDLIDKEPIVDGSSDIDGEPMDEEEIDGEPFDEDETIDGEPLDGDDLDGVPMDEEMDGEPI</sequence>
<evidence type="ECO:0000256" key="1">
    <source>
        <dbReference type="ARBA" id="ARBA00022884"/>
    </source>
</evidence>
<dbReference type="Gene3D" id="1.10.10.790">
    <property type="entry name" value="Surp module"/>
    <property type="match status" value="1"/>
</dbReference>
<dbReference type="Pfam" id="PF04818">
    <property type="entry name" value="CID"/>
    <property type="match status" value="1"/>
</dbReference>
<feature type="compositionally biased region" description="Basic residues" evidence="3">
    <location>
        <begin position="507"/>
        <end position="516"/>
    </location>
</feature>
<dbReference type="SUPFAM" id="SSF109905">
    <property type="entry name" value="Surp module (SWAP domain)"/>
    <property type="match status" value="1"/>
</dbReference>
<dbReference type="InterPro" id="IPR000504">
    <property type="entry name" value="RRM_dom"/>
</dbReference>
<organism evidence="7 8">
    <name type="scientific">Peronospora belbahrii</name>
    <dbReference type="NCBI Taxonomy" id="622444"/>
    <lineage>
        <taxon>Eukaryota</taxon>
        <taxon>Sar</taxon>
        <taxon>Stramenopiles</taxon>
        <taxon>Oomycota</taxon>
        <taxon>Peronosporomycetes</taxon>
        <taxon>Peronosporales</taxon>
        <taxon>Peronosporaceae</taxon>
        <taxon>Peronospora</taxon>
    </lineage>
</organism>
<feature type="domain" description="SURP motif" evidence="5">
    <location>
        <begin position="337"/>
        <end position="379"/>
    </location>
</feature>
<dbReference type="InterPro" id="IPR035009">
    <property type="entry name" value="SR140_RRM"/>
</dbReference>
<dbReference type="InterPro" id="IPR000061">
    <property type="entry name" value="Surp"/>
</dbReference>
<feature type="domain" description="RRM" evidence="4">
    <location>
        <begin position="204"/>
        <end position="285"/>
    </location>
</feature>
<dbReference type="Proteomes" id="UP001160483">
    <property type="component" value="Unassembled WGS sequence"/>
</dbReference>
<evidence type="ECO:0000256" key="3">
    <source>
        <dbReference type="SAM" id="MobiDB-lite"/>
    </source>
</evidence>
<dbReference type="PANTHER" id="PTHR23140:SF0">
    <property type="entry name" value="U2 SNRNP-ASSOCIATED SURP MOTIF-CONTAINING PROTEIN"/>
    <property type="match status" value="1"/>
</dbReference>
<comment type="caution">
    <text evidence="7">The sequence shown here is derived from an EMBL/GenBank/DDBJ whole genome shotgun (WGS) entry which is preliminary data.</text>
</comment>
<dbReference type="GO" id="GO:0003723">
    <property type="term" value="F:RNA binding"/>
    <property type="evidence" value="ECO:0007669"/>
    <property type="project" value="UniProtKB-UniRule"/>
</dbReference>
<evidence type="ECO:0000256" key="2">
    <source>
        <dbReference type="PROSITE-ProRule" id="PRU00176"/>
    </source>
</evidence>
<feature type="compositionally biased region" description="Basic and acidic residues" evidence="3">
    <location>
        <begin position="517"/>
        <end position="538"/>
    </location>
</feature>
<dbReference type="Pfam" id="PF00076">
    <property type="entry name" value="RRM_1"/>
    <property type="match status" value="1"/>
</dbReference>
<dbReference type="InterPro" id="IPR006569">
    <property type="entry name" value="CID_dom"/>
</dbReference>
<dbReference type="Pfam" id="PF01805">
    <property type="entry name" value="Surp"/>
    <property type="match status" value="1"/>
</dbReference>
<proteinExistence type="predicted"/>
<gene>
    <name evidence="7" type="ORF">PBS003_LOCUS5349</name>
</gene>
<feature type="region of interest" description="Disordered" evidence="3">
    <location>
        <begin position="408"/>
        <end position="550"/>
    </location>
</feature>
<dbReference type="GO" id="GO:0006396">
    <property type="term" value="P:RNA processing"/>
    <property type="evidence" value="ECO:0007669"/>
    <property type="project" value="InterPro"/>
</dbReference>
<dbReference type="SMART" id="SM00360">
    <property type="entry name" value="RRM"/>
    <property type="match status" value="1"/>
</dbReference>
<dbReference type="PROSITE" id="PS50128">
    <property type="entry name" value="SURP"/>
    <property type="match status" value="1"/>
</dbReference>
<dbReference type="GO" id="GO:0005634">
    <property type="term" value="C:nucleus"/>
    <property type="evidence" value="ECO:0007669"/>
    <property type="project" value="TreeGrafter"/>
</dbReference>
<dbReference type="PROSITE" id="PS50102">
    <property type="entry name" value="RRM"/>
    <property type="match status" value="1"/>
</dbReference>
<protein>
    <recommendedName>
        <fullName evidence="9">U2 snRNP-associated SURP motif-containing protein</fullName>
    </recommendedName>
</protein>
<evidence type="ECO:0000259" key="5">
    <source>
        <dbReference type="PROSITE" id="PS50128"/>
    </source>
</evidence>
<feature type="region of interest" description="Disordered" evidence="3">
    <location>
        <begin position="778"/>
        <end position="890"/>
    </location>
</feature>
<keyword evidence="1 2" id="KW-0694">RNA-binding</keyword>
<feature type="compositionally biased region" description="Basic and acidic residues" evidence="3">
    <location>
        <begin position="60"/>
        <end position="75"/>
    </location>
</feature>
<feature type="compositionally biased region" description="Basic and acidic residues" evidence="3">
    <location>
        <begin position="802"/>
        <end position="818"/>
    </location>
</feature>
<feature type="compositionally biased region" description="Basic residues" evidence="3">
    <location>
        <begin position="438"/>
        <end position="461"/>
    </location>
</feature>
<dbReference type="EMBL" id="CAKKTJ010000264">
    <property type="protein sequence ID" value="CAH0478659.1"/>
    <property type="molecule type" value="Genomic_DNA"/>
</dbReference>
<feature type="domain" description="CID" evidence="6">
    <location>
        <begin position="570"/>
        <end position="715"/>
    </location>
</feature>
<dbReference type="InterPro" id="IPR012677">
    <property type="entry name" value="Nucleotide-bd_a/b_plait_sf"/>
</dbReference>
<reference evidence="7" key="1">
    <citation type="submission" date="2021-11" db="EMBL/GenBank/DDBJ databases">
        <authorList>
            <person name="Islam A."/>
            <person name="Islam S."/>
            <person name="Flora M.S."/>
            <person name="Rahman M."/>
            <person name="Ziaur R.M."/>
            <person name="Epstein J.H."/>
            <person name="Hassan M."/>
            <person name="Klassen M."/>
            <person name="Woodard K."/>
            <person name="Webb A."/>
            <person name="Webby R.J."/>
            <person name="El Zowalaty M.E."/>
        </authorList>
    </citation>
    <scope>NUCLEOTIDE SEQUENCE</scope>
    <source>
        <strain evidence="7">Pbs3</strain>
    </source>
</reference>
<dbReference type="PANTHER" id="PTHR23140">
    <property type="entry name" value="RNA PROCESSING PROTEIN LD23810P"/>
    <property type="match status" value="1"/>
</dbReference>
<feature type="compositionally biased region" description="Polar residues" evidence="3">
    <location>
        <begin position="778"/>
        <end position="788"/>
    </location>
</feature>
<feature type="compositionally biased region" description="Acidic residues" evidence="3">
    <location>
        <begin position="843"/>
        <end position="890"/>
    </location>
</feature>
<dbReference type="InterPro" id="IPR008942">
    <property type="entry name" value="ENTH_VHS"/>
</dbReference>
<dbReference type="CDD" id="cd12223">
    <property type="entry name" value="RRM_SR140"/>
    <property type="match status" value="1"/>
</dbReference>